<dbReference type="AlphaFoldDB" id="A0AAV2WQQ5"/>
<sequence length="207" mass="21540">MVELLAAAAEDEPVTPLETHHHLAVECPGDQQRIDIPLFGAPPTGDLRHVDDVGMRGKPFQRTDGGEPIGDDGIGGDDGVPAGDGEQAGIAGAASDQDHPAHARPPGALSGRSVVDDAEHRKLACRLGDPPIVVVVIGGGENHCRRIDIAGLNAPVQDGGQAPLGEVAQIRRGVRADHRDQRARLDQFGHGDGRARGGSDDRHPVSA</sequence>
<evidence type="ECO:0000313" key="2">
    <source>
        <dbReference type="EMBL" id="CDQ46469.1"/>
    </source>
</evidence>
<evidence type="ECO:0000256" key="1">
    <source>
        <dbReference type="SAM" id="MobiDB-lite"/>
    </source>
</evidence>
<gene>
    <name evidence="2" type="ORF">BN1047_04376</name>
</gene>
<name>A0AAV2WQQ5_MYCNE</name>
<proteinExistence type="predicted"/>
<reference evidence="2" key="1">
    <citation type="submission" date="2014-05" db="EMBL/GenBank/DDBJ databases">
        <authorList>
            <person name="Urmite Genomes"/>
        </authorList>
    </citation>
    <scope>NUCLEOTIDE SEQUENCE</scope>
    <source>
        <strain evidence="2">DSM 44074</strain>
    </source>
</reference>
<accession>A0AAV2WQQ5</accession>
<dbReference type="EMBL" id="LK021340">
    <property type="protein sequence ID" value="CDQ46469.1"/>
    <property type="molecule type" value="Genomic_DNA"/>
</dbReference>
<reference evidence="2" key="2">
    <citation type="submission" date="2015-09" db="EMBL/GenBank/DDBJ databases">
        <title>Draft genome sequence of Mycobacterium neoaurum DSM 44074.</title>
        <authorList>
            <person name="Croce O."/>
            <person name="Robert C."/>
            <person name="Raoult D."/>
            <person name="Drancourt M."/>
        </authorList>
    </citation>
    <scope>NUCLEOTIDE SEQUENCE</scope>
    <source>
        <strain evidence="2">DSM 44074</strain>
    </source>
</reference>
<organism evidence="2 3">
    <name type="scientific">Mycolicibacterium neoaurum</name>
    <name type="common">Mycobacterium neoaurum</name>
    <dbReference type="NCBI Taxonomy" id="1795"/>
    <lineage>
        <taxon>Bacteria</taxon>
        <taxon>Bacillati</taxon>
        <taxon>Actinomycetota</taxon>
        <taxon>Actinomycetes</taxon>
        <taxon>Mycobacteriales</taxon>
        <taxon>Mycobacteriaceae</taxon>
        <taxon>Mycolicibacterium</taxon>
    </lineage>
</organism>
<feature type="region of interest" description="Disordered" evidence="1">
    <location>
        <begin position="56"/>
        <end position="112"/>
    </location>
</feature>
<evidence type="ECO:0000313" key="3">
    <source>
        <dbReference type="Proteomes" id="UP000028864"/>
    </source>
</evidence>
<dbReference type="Proteomes" id="UP000028864">
    <property type="component" value="Unassembled WGS sequence"/>
</dbReference>
<protein>
    <submittedName>
        <fullName evidence="2">Uncharacterized protein</fullName>
    </submittedName>
</protein>
<feature type="region of interest" description="Disordered" evidence="1">
    <location>
        <begin position="174"/>
        <end position="207"/>
    </location>
</feature>